<dbReference type="InterPro" id="IPR002930">
    <property type="entry name" value="GCV_H"/>
</dbReference>
<dbReference type="SUPFAM" id="SSF51230">
    <property type="entry name" value="Single hybrid motif"/>
    <property type="match status" value="1"/>
</dbReference>
<dbReference type="Pfam" id="PF01597">
    <property type="entry name" value="GCV_H"/>
    <property type="match status" value="1"/>
</dbReference>
<feature type="domain" description="Lipoyl-binding" evidence="5">
    <location>
        <begin position="20"/>
        <end position="102"/>
    </location>
</feature>
<keyword evidence="7" id="KW-1185">Reference proteome</keyword>
<dbReference type="InterPro" id="IPR033753">
    <property type="entry name" value="GCV_H/Fam206"/>
</dbReference>
<accession>A0A7C9IPB4</accession>
<sequence length="124" mass="13602">MQQDLLYSKTHEWARIENEIAVVGITDFAQEQLGDITFVELPAVGDTVEAGREMGSVESVKAASELYSPVSGEVIEVNDELEAAPEKVNADPFGEGWLIRVRLTEEPVGLLSPEAYEELAKSDH</sequence>
<dbReference type="PANTHER" id="PTHR11715">
    <property type="entry name" value="GLYCINE CLEAVAGE SYSTEM H PROTEIN"/>
    <property type="match status" value="1"/>
</dbReference>
<dbReference type="CDD" id="cd06848">
    <property type="entry name" value="GCS_H"/>
    <property type="match status" value="1"/>
</dbReference>
<dbReference type="Proteomes" id="UP000482487">
    <property type="component" value="Unassembled WGS sequence"/>
</dbReference>
<comment type="caution">
    <text evidence="6">The sequence shown here is derived from an EMBL/GenBank/DDBJ whole genome shotgun (WGS) entry which is preliminary data.</text>
</comment>
<dbReference type="AlphaFoldDB" id="A0A7C9IPB4"/>
<comment type="cofactor">
    <cofactor evidence="3">
        <name>(R)-lipoate</name>
        <dbReference type="ChEBI" id="CHEBI:83088"/>
    </cofactor>
    <text evidence="3">Binds 1 lipoyl cofactor covalently.</text>
</comment>
<organism evidence="6 7">
    <name type="scientific">Solidesulfovibrio aerotolerans</name>
    <dbReference type="NCBI Taxonomy" id="295255"/>
    <lineage>
        <taxon>Bacteria</taxon>
        <taxon>Pseudomonadati</taxon>
        <taxon>Thermodesulfobacteriota</taxon>
        <taxon>Desulfovibrionia</taxon>
        <taxon>Desulfovibrionales</taxon>
        <taxon>Desulfovibrionaceae</taxon>
        <taxon>Solidesulfovibrio</taxon>
    </lineage>
</organism>
<evidence type="ECO:0000256" key="1">
    <source>
        <dbReference type="ARBA" id="ARBA00009249"/>
    </source>
</evidence>
<evidence type="ECO:0000256" key="4">
    <source>
        <dbReference type="PIRSR" id="PIRSR617453-50"/>
    </source>
</evidence>
<dbReference type="InterPro" id="IPR000089">
    <property type="entry name" value="Biotin_lipoyl"/>
</dbReference>
<comment type="subunit">
    <text evidence="3">The glycine cleavage system is composed of four proteins: P, T, L and H.</text>
</comment>
<evidence type="ECO:0000259" key="5">
    <source>
        <dbReference type="PROSITE" id="PS50968"/>
    </source>
</evidence>
<comment type="function">
    <text evidence="3">The glycine cleavage system catalyzes the degradation of glycine. The H protein shuttles the methylamine group of glycine from the P protein to the T protein.</text>
</comment>
<dbReference type="EMBL" id="WVUD01000053">
    <property type="protein sequence ID" value="MYL85046.1"/>
    <property type="molecule type" value="Genomic_DNA"/>
</dbReference>
<dbReference type="PROSITE" id="PS50968">
    <property type="entry name" value="BIOTINYL_LIPOYL"/>
    <property type="match status" value="1"/>
</dbReference>
<proteinExistence type="inferred from homology"/>
<dbReference type="HAMAP" id="MF_00272">
    <property type="entry name" value="GcvH"/>
    <property type="match status" value="1"/>
</dbReference>
<dbReference type="NCBIfam" id="TIGR00527">
    <property type="entry name" value="gcvH"/>
    <property type="match status" value="1"/>
</dbReference>
<evidence type="ECO:0000256" key="3">
    <source>
        <dbReference type="HAMAP-Rule" id="MF_00272"/>
    </source>
</evidence>
<dbReference type="GO" id="GO:0009249">
    <property type="term" value="P:protein lipoylation"/>
    <property type="evidence" value="ECO:0007669"/>
    <property type="project" value="TreeGrafter"/>
</dbReference>
<dbReference type="Gene3D" id="2.40.50.100">
    <property type="match status" value="1"/>
</dbReference>
<dbReference type="GO" id="GO:0005960">
    <property type="term" value="C:glycine cleavage complex"/>
    <property type="evidence" value="ECO:0007669"/>
    <property type="project" value="InterPro"/>
</dbReference>
<dbReference type="InterPro" id="IPR003016">
    <property type="entry name" value="2-oxoA_DH_lipoyl-BS"/>
</dbReference>
<comment type="similarity">
    <text evidence="1 3">Belongs to the GcvH family.</text>
</comment>
<feature type="modified residue" description="N6-lipoyllysine" evidence="3 4">
    <location>
        <position position="61"/>
    </location>
</feature>
<gene>
    <name evidence="3 6" type="primary">gcvH</name>
    <name evidence="6" type="ORF">GTA51_18200</name>
</gene>
<dbReference type="RefSeq" id="WP_160963652.1">
    <property type="nucleotide sequence ID" value="NZ_WVUD01000053.1"/>
</dbReference>
<dbReference type="NCBIfam" id="NF002270">
    <property type="entry name" value="PRK01202.1"/>
    <property type="match status" value="1"/>
</dbReference>
<evidence type="ECO:0000313" key="6">
    <source>
        <dbReference type="EMBL" id="MYL85046.1"/>
    </source>
</evidence>
<dbReference type="GO" id="GO:0019464">
    <property type="term" value="P:glycine decarboxylation via glycine cleavage system"/>
    <property type="evidence" value="ECO:0007669"/>
    <property type="project" value="UniProtKB-UniRule"/>
</dbReference>
<dbReference type="InterPro" id="IPR017453">
    <property type="entry name" value="GCV_H_sub"/>
</dbReference>
<dbReference type="OrthoDB" id="9796712at2"/>
<reference evidence="6 7" key="1">
    <citation type="submission" date="2020-01" db="EMBL/GenBank/DDBJ databases">
        <title>Genome sequence of Desulfovibrio aerotolerans DSM 16695(T).</title>
        <authorList>
            <person name="Karnachuk O."/>
            <person name="Avakyan M."/>
            <person name="Mardanov A."/>
            <person name="Kadnikov V."/>
            <person name="Ravin N."/>
        </authorList>
    </citation>
    <scope>NUCLEOTIDE SEQUENCE [LARGE SCALE GENOMIC DNA]</scope>
    <source>
        <strain evidence="6 7">DSM 16695</strain>
    </source>
</reference>
<evidence type="ECO:0000313" key="7">
    <source>
        <dbReference type="Proteomes" id="UP000482487"/>
    </source>
</evidence>
<dbReference type="PROSITE" id="PS00189">
    <property type="entry name" value="LIPOYL"/>
    <property type="match status" value="1"/>
</dbReference>
<dbReference type="GO" id="GO:0005829">
    <property type="term" value="C:cytosol"/>
    <property type="evidence" value="ECO:0007669"/>
    <property type="project" value="TreeGrafter"/>
</dbReference>
<evidence type="ECO:0000256" key="2">
    <source>
        <dbReference type="ARBA" id="ARBA00022823"/>
    </source>
</evidence>
<name>A0A7C9IPB4_9BACT</name>
<keyword evidence="2 3" id="KW-0450">Lipoyl</keyword>
<protein>
    <recommendedName>
        <fullName evidence="3">Glycine cleavage system H protein</fullName>
    </recommendedName>
</protein>
<dbReference type="InterPro" id="IPR011053">
    <property type="entry name" value="Single_hybrid_motif"/>
</dbReference>
<dbReference type="PANTHER" id="PTHR11715:SF3">
    <property type="entry name" value="GLYCINE CLEAVAGE SYSTEM H PROTEIN-RELATED"/>
    <property type="match status" value="1"/>
</dbReference>